<keyword evidence="5 9" id="KW-0798">TonB box</keyword>
<reference evidence="12 13" key="1">
    <citation type="submission" date="2013-06" db="EMBL/GenBank/DDBJ databases">
        <title>The Genome Sequence of Acinetobacter sp. NIPH 2036.</title>
        <authorList>
            <consortium name="The Broad Institute Genome Sequencing Platform"/>
            <consortium name="The Broad Institute Genome Sequencing Center for Infectious Disease"/>
            <person name="Cerqueira G."/>
            <person name="Feldgarden M."/>
            <person name="Courvalin P."/>
            <person name="Perichon B."/>
            <person name="Grillot-Courvalin C."/>
            <person name="Clermont D."/>
            <person name="Rocha E."/>
            <person name="Yoon E.-J."/>
            <person name="Nemec A."/>
            <person name="Young S.K."/>
            <person name="Zeng Q."/>
            <person name="Gargeya S."/>
            <person name="Fitzgerald M."/>
            <person name="Abouelleil A."/>
            <person name="Alvarado L."/>
            <person name="Berlin A.M."/>
            <person name="Chapman S.B."/>
            <person name="Dewar J."/>
            <person name="Goldberg J."/>
            <person name="Griggs A."/>
            <person name="Gujja S."/>
            <person name="Hansen M."/>
            <person name="Howarth C."/>
            <person name="Imamovic A."/>
            <person name="Larimer J."/>
            <person name="McCowan C."/>
            <person name="Murphy C."/>
            <person name="Pearson M."/>
            <person name="Priest M."/>
            <person name="Roberts A."/>
            <person name="Saif S."/>
            <person name="Shea T."/>
            <person name="Sykes S."/>
            <person name="Wortman J."/>
            <person name="Nusbaum C."/>
            <person name="Birren B."/>
        </authorList>
    </citation>
    <scope>NUCLEOTIDE SEQUENCE [LARGE SCALE GENOMIC DNA]</scope>
    <source>
        <strain evidence="12 13">NIPH 2036</strain>
    </source>
</reference>
<proteinExistence type="inferred from homology"/>
<feature type="domain" description="TonB-dependent receptor plug" evidence="11">
    <location>
        <begin position="93"/>
        <end position="205"/>
    </location>
</feature>
<organism evidence="12 13">
    <name type="scientific">Acinetobacter colistiniresistens</name>
    <dbReference type="NCBI Taxonomy" id="280145"/>
    <lineage>
        <taxon>Bacteria</taxon>
        <taxon>Pseudomonadati</taxon>
        <taxon>Pseudomonadota</taxon>
        <taxon>Gammaproteobacteria</taxon>
        <taxon>Moraxellales</taxon>
        <taxon>Moraxellaceae</taxon>
        <taxon>Acinetobacter</taxon>
    </lineage>
</organism>
<evidence type="ECO:0000256" key="2">
    <source>
        <dbReference type="ARBA" id="ARBA00022448"/>
    </source>
</evidence>
<dbReference type="Proteomes" id="UP000014559">
    <property type="component" value="Unassembled WGS sequence"/>
</dbReference>
<evidence type="ECO:0000256" key="6">
    <source>
        <dbReference type="ARBA" id="ARBA00023136"/>
    </source>
</evidence>
<comment type="subcellular location">
    <subcellularLocation>
        <location evidence="1 8">Cell outer membrane</location>
        <topology evidence="1 8">Multi-pass membrane protein</topology>
    </subcellularLocation>
</comment>
<dbReference type="Gene3D" id="2.170.130.10">
    <property type="entry name" value="TonB-dependent receptor, plug domain"/>
    <property type="match status" value="1"/>
</dbReference>
<dbReference type="PROSITE" id="PS52016">
    <property type="entry name" value="TONB_DEPENDENT_REC_3"/>
    <property type="match status" value="1"/>
</dbReference>
<evidence type="ECO:0000313" key="12">
    <source>
        <dbReference type="EMBL" id="EPG36735.1"/>
    </source>
</evidence>
<gene>
    <name evidence="12" type="ORF">F907_02432</name>
</gene>
<dbReference type="PATRIC" id="fig|1217696.3.peg.2391"/>
<evidence type="ECO:0000256" key="3">
    <source>
        <dbReference type="ARBA" id="ARBA00022452"/>
    </source>
</evidence>
<keyword evidence="2 8" id="KW-0813">Transport</keyword>
<evidence type="ECO:0000256" key="7">
    <source>
        <dbReference type="ARBA" id="ARBA00023237"/>
    </source>
</evidence>
<evidence type="ECO:0000259" key="10">
    <source>
        <dbReference type="Pfam" id="PF00593"/>
    </source>
</evidence>
<evidence type="ECO:0000256" key="8">
    <source>
        <dbReference type="PROSITE-ProRule" id="PRU01360"/>
    </source>
</evidence>
<feature type="domain" description="TonB-dependent receptor-like beta-barrel" evidence="10">
    <location>
        <begin position="422"/>
        <end position="880"/>
    </location>
</feature>
<evidence type="ECO:0000256" key="1">
    <source>
        <dbReference type="ARBA" id="ARBA00004571"/>
    </source>
</evidence>
<dbReference type="SUPFAM" id="SSF56935">
    <property type="entry name" value="Porins"/>
    <property type="match status" value="1"/>
</dbReference>
<keyword evidence="7 8" id="KW-0998">Cell outer membrane</keyword>
<keyword evidence="6 8" id="KW-0472">Membrane</keyword>
<dbReference type="InterPro" id="IPR012910">
    <property type="entry name" value="Plug_dom"/>
</dbReference>
<evidence type="ECO:0000313" key="13">
    <source>
        <dbReference type="Proteomes" id="UP000014559"/>
    </source>
</evidence>
<dbReference type="PANTHER" id="PTHR47234:SF2">
    <property type="entry name" value="TONB-DEPENDENT RECEPTOR"/>
    <property type="match status" value="1"/>
</dbReference>
<dbReference type="Gene3D" id="2.40.170.20">
    <property type="entry name" value="TonB-dependent receptor, beta-barrel domain"/>
    <property type="match status" value="1"/>
</dbReference>
<dbReference type="PANTHER" id="PTHR47234">
    <property type="match status" value="1"/>
</dbReference>
<accession>S3TM61</accession>
<dbReference type="CDD" id="cd01347">
    <property type="entry name" value="ligand_gated_channel"/>
    <property type="match status" value="1"/>
</dbReference>
<name>S3TM61_9GAMM</name>
<dbReference type="GO" id="GO:0009279">
    <property type="term" value="C:cell outer membrane"/>
    <property type="evidence" value="ECO:0007669"/>
    <property type="project" value="UniProtKB-SubCell"/>
</dbReference>
<keyword evidence="3 8" id="KW-1134">Transmembrane beta strand</keyword>
<dbReference type="Pfam" id="PF00593">
    <property type="entry name" value="TonB_dep_Rec_b-barrel"/>
    <property type="match status" value="1"/>
</dbReference>
<dbReference type="InterPro" id="IPR037066">
    <property type="entry name" value="Plug_dom_sf"/>
</dbReference>
<evidence type="ECO:0000256" key="9">
    <source>
        <dbReference type="RuleBase" id="RU003357"/>
    </source>
</evidence>
<evidence type="ECO:0000259" key="11">
    <source>
        <dbReference type="Pfam" id="PF07715"/>
    </source>
</evidence>
<dbReference type="EMBL" id="ATGK01000013">
    <property type="protein sequence ID" value="EPG36735.1"/>
    <property type="molecule type" value="Genomic_DNA"/>
</dbReference>
<evidence type="ECO:0000256" key="4">
    <source>
        <dbReference type="ARBA" id="ARBA00022692"/>
    </source>
</evidence>
<keyword evidence="4 8" id="KW-0812">Transmembrane</keyword>
<dbReference type="HOGENOM" id="CLU_010745_0_1_6"/>
<comment type="similarity">
    <text evidence="8 9">Belongs to the TonB-dependent receptor family.</text>
</comment>
<dbReference type="InterPro" id="IPR000531">
    <property type="entry name" value="Beta-barrel_TonB"/>
</dbReference>
<dbReference type="AlphaFoldDB" id="S3TM61"/>
<dbReference type="Pfam" id="PF07715">
    <property type="entry name" value="Plug"/>
    <property type="match status" value="1"/>
</dbReference>
<protein>
    <submittedName>
        <fullName evidence="12">Iron complex outermembrane recepter protein</fullName>
    </submittedName>
</protein>
<dbReference type="InterPro" id="IPR036942">
    <property type="entry name" value="Beta-barrel_TonB_sf"/>
</dbReference>
<evidence type="ECO:0000256" key="5">
    <source>
        <dbReference type="ARBA" id="ARBA00023077"/>
    </source>
</evidence>
<dbReference type="InterPro" id="IPR039426">
    <property type="entry name" value="TonB-dep_rcpt-like"/>
</dbReference>
<comment type="caution">
    <text evidence="12">The sequence shown here is derived from an EMBL/GenBank/DDBJ whole genome shotgun (WGS) entry which is preliminary data.</text>
</comment>
<sequence length="918" mass="100086">MYLAHVLLKRSCSVFKSDNPLGVINLMKKTNFVQSNAMPKASKTILKLSTLSLSMLCLTMAHAAEAESPSEEKAAKVVKVAVTGSSIKGVTAQSASPITVIRADDLVKQGVTTVEEALTKVSANQAGFSTAQNVGASNTEGSSANLRALGTDKTLILLNGRRLAYSPFSTSTTNLNIIPMAMVDRIEILRDGASATYGADAIAGVINFITKKSFEGLNISAGFIQPEQSGGDKQDISIFGGYGDLDEQGFNLMGVIDYRRSNDIMAKDRKISRRGGLIPELGIDGTSANGFPANFRDPATGALGNPYGNLNCNNAPNTIADGGLCYLNTQALIGIVPKTETISALGRGTFKLNDNFNAIAEYVYSRNEVTTSIAPDVYSRSVTLPSTSPYYPGNGITPAVAGLSGEPLELYLRSQAGNRISNPVNESHRALISLEGEAYGWDINTGLSYARSEATDGFAGGYLNKSKLQAALNNGTINPFGPSENQELWKSFEVKGDTNTGTLTATTFDFTISRPIYTLPAGDVGFAFGGSFSKQDWKANVNSEIVSQVPGSGIDPSKPESKGKRDITAAFAELHVPITKTLEAQLAARYDDYSDFGDTFNPKIAFRWEPIKQLMFRTSYSTGFRAPSLYDINAPQSKTYTGARYDDPVLCPSGKAIAPEYQTECNTQFYRTQGGTKDLQPEESTSITAGFVLEPIKNLVFSADYYNIKIDGLISSISETMIFSDPTKYADRFIRGTDGRLEYINSALTNMGGVKTEGIDLALNYLSPMTSTGRFGFGIDGTYVIKYDRQEEKGGAWEGYVGKYDDPAILRWKHVANLNWSYENWKMVFEQEFYRGYKDQNQIGDEKYDNHRVSDYTLYNVSGTYKGFKNLELTAGIKNLFDAEPSASNVLDNFQYGYDPRYSDVTGRAYFLRGTYKF</sequence>